<sequence>MKEISKERKAAEGKVMHIYKESSPAVENLYEFSYINHIAWTAAVVLLGLVVWLSVALVNAENQRHALMTKQCQDKVFTTELDKKCLRMVDSREHWWQHLHYALTHTSPEV</sequence>
<dbReference type="RefSeq" id="WP_070249407.1">
    <property type="nucleotide sequence ID" value="NZ_LROM01000092.1"/>
</dbReference>
<feature type="transmembrane region" description="Helical" evidence="1">
    <location>
        <begin position="38"/>
        <end position="60"/>
    </location>
</feature>
<keyword evidence="1" id="KW-1133">Transmembrane helix</keyword>
<dbReference type="EMBL" id="LROM01000092">
    <property type="protein sequence ID" value="OEZ98264.1"/>
    <property type="molecule type" value="Genomic_DNA"/>
</dbReference>
<evidence type="ECO:0000256" key="1">
    <source>
        <dbReference type="SAM" id="Phobius"/>
    </source>
</evidence>
<keyword evidence="1" id="KW-0472">Membrane</keyword>
<proteinExistence type="predicted"/>
<dbReference type="Proteomes" id="UP000175989">
    <property type="component" value="Unassembled WGS sequence"/>
</dbReference>
<name>A0A1E7WID8_9BURK</name>
<dbReference type="AlphaFoldDB" id="A0A1E7WID8"/>
<evidence type="ECO:0000313" key="2">
    <source>
        <dbReference type="EMBL" id="OEZ98264.1"/>
    </source>
</evidence>
<accession>A0A1E7WID8</accession>
<organism evidence="2 3">
    <name type="scientific">Duganella phyllosphaerae</name>
    <dbReference type="NCBI Taxonomy" id="762836"/>
    <lineage>
        <taxon>Bacteria</taxon>
        <taxon>Pseudomonadati</taxon>
        <taxon>Pseudomonadota</taxon>
        <taxon>Betaproteobacteria</taxon>
        <taxon>Burkholderiales</taxon>
        <taxon>Oxalobacteraceae</taxon>
        <taxon>Telluria group</taxon>
        <taxon>Duganella</taxon>
    </lineage>
</organism>
<reference evidence="3" key="1">
    <citation type="journal article" date="2016" name="Front. Microbiol.">
        <title>Molecular Keys to the Janthinobacterium and Duganella spp. Interaction with the Plant Pathogen Fusarium graminearum.</title>
        <authorList>
            <person name="Haack F.S."/>
            <person name="Poehlein A."/>
            <person name="Kroger C."/>
            <person name="Voigt C.A."/>
            <person name="Piepenbring M."/>
            <person name="Bode H.B."/>
            <person name="Daniel R."/>
            <person name="Schafer W."/>
            <person name="Streit W.R."/>
        </authorList>
    </citation>
    <scope>NUCLEOTIDE SEQUENCE [LARGE SCALE GENOMIC DNA]</scope>
    <source>
        <strain evidence="3">T54</strain>
    </source>
</reference>
<comment type="caution">
    <text evidence="2">The sequence shown here is derived from an EMBL/GenBank/DDBJ whole genome shotgun (WGS) entry which is preliminary data.</text>
</comment>
<gene>
    <name evidence="2" type="ORF">DUPY_32090</name>
</gene>
<protein>
    <submittedName>
        <fullName evidence="2">Uncharacterized protein</fullName>
    </submittedName>
</protein>
<dbReference type="OrthoDB" id="8707964at2"/>
<keyword evidence="1" id="KW-0812">Transmembrane</keyword>
<keyword evidence="3" id="KW-1185">Reference proteome</keyword>
<evidence type="ECO:0000313" key="3">
    <source>
        <dbReference type="Proteomes" id="UP000175989"/>
    </source>
</evidence>